<evidence type="ECO:0000259" key="4">
    <source>
        <dbReference type="Pfam" id="PF24883"/>
    </source>
</evidence>
<name>A0A8H4LAP9_9HYPO</name>
<proteinExistence type="predicted"/>
<keyword evidence="7" id="KW-1185">Reference proteome</keyword>
<dbReference type="Gene3D" id="3.40.50.300">
    <property type="entry name" value="P-loop containing nucleotide triphosphate hydrolases"/>
    <property type="match status" value="1"/>
</dbReference>
<evidence type="ECO:0000259" key="5">
    <source>
        <dbReference type="Pfam" id="PF25053"/>
    </source>
</evidence>
<feature type="coiled-coil region" evidence="2">
    <location>
        <begin position="77"/>
        <end position="139"/>
    </location>
</feature>
<accession>A0A8H4LAP9</accession>
<keyword evidence="2" id="KW-0175">Coiled coil</keyword>
<dbReference type="InterPro" id="IPR056884">
    <property type="entry name" value="NPHP3-like_N"/>
</dbReference>
<protein>
    <submittedName>
        <fullName evidence="6">Small s</fullName>
    </submittedName>
</protein>
<gene>
    <name evidence="6" type="ORF">FALBO_8404</name>
</gene>
<comment type="caution">
    <text evidence="6">The sequence shown here is derived from an EMBL/GenBank/DDBJ whole genome shotgun (WGS) entry which is preliminary data.</text>
</comment>
<dbReference type="EMBL" id="JAADYS010001145">
    <property type="protein sequence ID" value="KAF4464750.1"/>
    <property type="molecule type" value="Genomic_DNA"/>
</dbReference>
<feature type="region of interest" description="Disordered" evidence="3">
    <location>
        <begin position="206"/>
        <end position="226"/>
    </location>
</feature>
<dbReference type="InterPro" id="IPR027417">
    <property type="entry name" value="P-loop_NTPase"/>
</dbReference>
<evidence type="ECO:0000313" key="6">
    <source>
        <dbReference type="EMBL" id="KAF4464750.1"/>
    </source>
</evidence>
<feature type="domain" description="Nephrocystin 3-like N-terminal" evidence="4">
    <location>
        <begin position="268"/>
        <end position="413"/>
    </location>
</feature>
<dbReference type="Proteomes" id="UP000554235">
    <property type="component" value="Unassembled WGS sequence"/>
</dbReference>
<evidence type="ECO:0000313" key="7">
    <source>
        <dbReference type="Proteomes" id="UP000554235"/>
    </source>
</evidence>
<evidence type="ECO:0000256" key="1">
    <source>
        <dbReference type="ARBA" id="ARBA00022737"/>
    </source>
</evidence>
<dbReference type="AlphaFoldDB" id="A0A8H4LAP9"/>
<keyword evidence="1" id="KW-0677">Repeat</keyword>
<evidence type="ECO:0000256" key="2">
    <source>
        <dbReference type="SAM" id="Coils"/>
    </source>
</evidence>
<organism evidence="6 7">
    <name type="scientific">Fusarium albosuccineum</name>
    <dbReference type="NCBI Taxonomy" id="1237068"/>
    <lineage>
        <taxon>Eukaryota</taxon>
        <taxon>Fungi</taxon>
        <taxon>Dikarya</taxon>
        <taxon>Ascomycota</taxon>
        <taxon>Pezizomycotina</taxon>
        <taxon>Sordariomycetes</taxon>
        <taxon>Hypocreomycetidae</taxon>
        <taxon>Hypocreales</taxon>
        <taxon>Nectriaceae</taxon>
        <taxon>Fusarium</taxon>
        <taxon>Fusarium decemcellulare species complex</taxon>
    </lineage>
</organism>
<dbReference type="PANTHER" id="PTHR10039">
    <property type="entry name" value="AMELOGENIN"/>
    <property type="match status" value="1"/>
</dbReference>
<dbReference type="OrthoDB" id="443402at2759"/>
<reference evidence="6 7" key="1">
    <citation type="submission" date="2020-01" db="EMBL/GenBank/DDBJ databases">
        <title>Identification and distribution of gene clusters putatively required for synthesis of sphingolipid metabolism inhibitors in phylogenetically diverse species of the filamentous fungus Fusarium.</title>
        <authorList>
            <person name="Kim H.-S."/>
            <person name="Busman M."/>
            <person name="Brown D.W."/>
            <person name="Divon H."/>
            <person name="Uhlig S."/>
            <person name="Proctor R.H."/>
        </authorList>
    </citation>
    <scope>NUCLEOTIDE SEQUENCE [LARGE SCALE GENOMIC DNA]</scope>
    <source>
        <strain evidence="6 7">NRRL 20459</strain>
    </source>
</reference>
<dbReference type="Pfam" id="PF24883">
    <property type="entry name" value="NPHP3_N"/>
    <property type="match status" value="1"/>
</dbReference>
<sequence length="952" mass="108290">MDGIGLAASIIQIIDVSSRVVGKGFDIYQSADGQLTEHAETDHVTRALSNSAQRIRKSIAASHQPRTDAEKEQLMLAADCQQIAQELLSALERLKRRGQPGKCSSLRQGLKAVWNEDKIASLERRLDRYRQQMIQSILETLRVQTQASAAQQSTILRGIKNIQRRQDKLQDAQVSIGHQFFQEIRSCVGNTDGERWRQDLLGAIHQKPDLRPRNPTQSPKRRKTRRSLIKSLKFQEMEDREIRIPKAHRETFKWIYEPPTVNTRPWSSFRSFLRRKKGGIYWITGKPGSGKSTLMKYLMRNDQTFDLLRRWAPDGVITSAFYSWNSGTDIQMSVEGLLRTLLAKCLEQLPRRVVEEVLPWRWEALSLLVCRDRRSFFLIDGLDEFSGDHGMLTDLILTLESSAPNVKSCVASRPWVNFEDAFRSKPHLMLQDLTKGDIEQYISSTFRESPGFLELEQREPQHTKSLLSEVARKAEGVFLWVRLVVKSLLVGMANGDGIRELRERLDRIPSNLEAMFKKMLASMEPSYLQHASQIFQIHRASRDPPSLLVMAFADLEDQNEVLQKLLWPLSHSNIVARCRHMKRKLSSRCKGLLEIESPPALGQQSDTDDGTENNCNHADPITDCRVQYLHRTVKDFIESPDIWGWIVATNKEPFDPCVALAKSYLLRLKSMDTMKPTYDEIWDRALWCISYAKQAELNKGPIQTELMDELDRTATALTRHLQSIDATQEDTSAGTLSSSLDEETHWTSYGLAAVGTSFVYLMAMCGMFGFLEAKLAYNDPALRHYDDSKTPLLFAALEDYLVLSQYSAGKNIIVDSPSKKTIRVLLQKGADPYQLHRGRSAHTIARTMASRGDRDFIEVLKIVKECAQHASKRWKRPQIQSLPQEPVTLASPAAQLTAENLKQLDPSHGEIPTDYLRAQNGSVLDRSLTTLTSDYYPEGPSWLQRLLSKIAS</sequence>
<feature type="domain" description="DUF7791" evidence="5">
    <location>
        <begin position="522"/>
        <end position="676"/>
    </location>
</feature>
<dbReference type="SUPFAM" id="SSF52540">
    <property type="entry name" value="P-loop containing nucleoside triphosphate hydrolases"/>
    <property type="match status" value="1"/>
</dbReference>
<dbReference type="Pfam" id="PF25053">
    <property type="entry name" value="DUF7791"/>
    <property type="match status" value="1"/>
</dbReference>
<evidence type="ECO:0000256" key="3">
    <source>
        <dbReference type="SAM" id="MobiDB-lite"/>
    </source>
</evidence>
<dbReference type="InterPro" id="IPR056693">
    <property type="entry name" value="DUF7791"/>
</dbReference>
<dbReference type="PANTHER" id="PTHR10039:SF5">
    <property type="entry name" value="NACHT DOMAIN-CONTAINING PROTEIN"/>
    <property type="match status" value="1"/>
</dbReference>